<proteinExistence type="predicted"/>
<feature type="region of interest" description="Disordered" evidence="1">
    <location>
        <begin position="192"/>
        <end position="227"/>
    </location>
</feature>
<sequence>MNETKSLNQSTPIHDEVFYWENTVFLVENTFNVPRYHFESFSEVFKTMFTLPHGDGVNLRFLLNVMLHPEPPLLTKEAWLDASKLSNMWRLVNIRNIAIRQLSNREDMSFTDKIVWGRCYKVADWMITGYSGLIDRGDVISLEEGVRIGVPGTLGIWRSQNLCRRDTLRYRPQTTAIVLGIFEEEIKDVRREAAEYGPEEEAEYGLQELGPSRSPSPEPPPLRRSDW</sequence>
<keyword evidence="3" id="KW-1185">Reference proteome</keyword>
<evidence type="ECO:0000313" key="3">
    <source>
        <dbReference type="Proteomes" id="UP000219338"/>
    </source>
</evidence>
<organism evidence="2 3">
    <name type="scientific">Armillaria ostoyae</name>
    <name type="common">Armillaria root rot fungus</name>
    <dbReference type="NCBI Taxonomy" id="47428"/>
    <lineage>
        <taxon>Eukaryota</taxon>
        <taxon>Fungi</taxon>
        <taxon>Dikarya</taxon>
        <taxon>Basidiomycota</taxon>
        <taxon>Agaricomycotina</taxon>
        <taxon>Agaricomycetes</taxon>
        <taxon>Agaricomycetidae</taxon>
        <taxon>Agaricales</taxon>
        <taxon>Marasmiineae</taxon>
        <taxon>Physalacriaceae</taxon>
        <taxon>Armillaria</taxon>
    </lineage>
</organism>
<dbReference type="AlphaFoldDB" id="A0A284QNN1"/>
<dbReference type="OrthoDB" id="3199068at2759"/>
<evidence type="ECO:0000256" key="1">
    <source>
        <dbReference type="SAM" id="MobiDB-lite"/>
    </source>
</evidence>
<dbReference type="STRING" id="47428.A0A284QNN1"/>
<name>A0A284QNN1_ARMOS</name>
<protein>
    <submittedName>
        <fullName evidence="2">Uncharacterized protein</fullName>
    </submittedName>
</protein>
<evidence type="ECO:0000313" key="2">
    <source>
        <dbReference type="EMBL" id="SJK98058.1"/>
    </source>
</evidence>
<reference evidence="3" key="1">
    <citation type="journal article" date="2017" name="Nat. Ecol. Evol.">
        <title>Genome expansion and lineage-specific genetic innovations in the forest pathogenic fungi Armillaria.</title>
        <authorList>
            <person name="Sipos G."/>
            <person name="Prasanna A.N."/>
            <person name="Walter M.C."/>
            <person name="O'Connor E."/>
            <person name="Balint B."/>
            <person name="Krizsan K."/>
            <person name="Kiss B."/>
            <person name="Hess J."/>
            <person name="Varga T."/>
            <person name="Slot J."/>
            <person name="Riley R."/>
            <person name="Boka B."/>
            <person name="Rigling D."/>
            <person name="Barry K."/>
            <person name="Lee J."/>
            <person name="Mihaltcheva S."/>
            <person name="LaButti K."/>
            <person name="Lipzen A."/>
            <person name="Waldron R."/>
            <person name="Moloney N.M."/>
            <person name="Sperisen C."/>
            <person name="Kredics L."/>
            <person name="Vagvoelgyi C."/>
            <person name="Patrignani A."/>
            <person name="Fitzpatrick D."/>
            <person name="Nagy I."/>
            <person name="Doyle S."/>
            <person name="Anderson J.B."/>
            <person name="Grigoriev I.V."/>
            <person name="Gueldener U."/>
            <person name="Muensterkoetter M."/>
            <person name="Nagy L.G."/>
        </authorList>
    </citation>
    <scope>NUCLEOTIDE SEQUENCE [LARGE SCALE GENOMIC DNA]</scope>
    <source>
        <strain evidence="3">C18/9</strain>
    </source>
</reference>
<accession>A0A284QNN1</accession>
<dbReference type="EMBL" id="FUEG01000001">
    <property type="protein sequence ID" value="SJK98058.1"/>
    <property type="molecule type" value="Genomic_DNA"/>
</dbReference>
<gene>
    <name evidence="2" type="ORF">ARMOST_01315</name>
</gene>
<dbReference type="Proteomes" id="UP000219338">
    <property type="component" value="Unassembled WGS sequence"/>
</dbReference>